<gene>
    <name evidence="12" type="ORF">C8Q71DRAFT_469161</name>
</gene>
<dbReference type="SUPFAM" id="SSF48225">
    <property type="entry name" value="Seven-hairpin glycosidases"/>
    <property type="match status" value="1"/>
</dbReference>
<dbReference type="PANTHER" id="PTHR11742:SF55">
    <property type="entry name" value="ENDOPLASMIC RETICULUM MANNOSYL-OLIGOSACCHARIDE 1,2-ALPHA-MANNOSIDASE"/>
    <property type="match status" value="1"/>
</dbReference>
<name>A0ABQ8KNE8_9APHY</name>
<comment type="cofactor">
    <cofactor evidence="1">
        <name>Ca(2+)</name>
        <dbReference type="ChEBI" id="CHEBI:29108"/>
    </cofactor>
</comment>
<evidence type="ECO:0000256" key="11">
    <source>
        <dbReference type="SAM" id="Phobius"/>
    </source>
</evidence>
<comment type="caution">
    <text evidence="12">The sequence shown here is derived from an EMBL/GenBank/DDBJ whole genome shotgun (WGS) entry which is preliminary data.</text>
</comment>
<evidence type="ECO:0000256" key="9">
    <source>
        <dbReference type="ARBA" id="ARBA00048605"/>
    </source>
</evidence>
<protein>
    <recommendedName>
        <fullName evidence="10">alpha-1,2-Mannosidase</fullName>
        <ecNumber evidence="10">3.2.1.-</ecNumber>
    </recommendedName>
</protein>
<dbReference type="InterPro" id="IPR050749">
    <property type="entry name" value="Glycosyl_Hydrolase_47"/>
</dbReference>
<dbReference type="InterPro" id="IPR036026">
    <property type="entry name" value="Seven-hairpin_glycosidases"/>
</dbReference>
<dbReference type="Proteomes" id="UP000814176">
    <property type="component" value="Unassembled WGS sequence"/>
</dbReference>
<evidence type="ECO:0000256" key="5">
    <source>
        <dbReference type="ARBA" id="ARBA00022801"/>
    </source>
</evidence>
<reference evidence="12 13" key="1">
    <citation type="journal article" date="2021" name="Environ. Microbiol.">
        <title>Gene family expansions and transcriptome signatures uncover fungal adaptations to wood decay.</title>
        <authorList>
            <person name="Hage H."/>
            <person name="Miyauchi S."/>
            <person name="Viragh M."/>
            <person name="Drula E."/>
            <person name="Min B."/>
            <person name="Chaduli D."/>
            <person name="Navarro D."/>
            <person name="Favel A."/>
            <person name="Norest M."/>
            <person name="Lesage-Meessen L."/>
            <person name="Balint B."/>
            <person name="Merenyi Z."/>
            <person name="de Eugenio L."/>
            <person name="Morin E."/>
            <person name="Martinez A.T."/>
            <person name="Baldrian P."/>
            <person name="Stursova M."/>
            <person name="Martinez M.J."/>
            <person name="Novotny C."/>
            <person name="Magnuson J.K."/>
            <person name="Spatafora J.W."/>
            <person name="Maurice S."/>
            <person name="Pangilinan J."/>
            <person name="Andreopoulos W."/>
            <person name="LaButti K."/>
            <person name="Hundley H."/>
            <person name="Na H."/>
            <person name="Kuo A."/>
            <person name="Barry K."/>
            <person name="Lipzen A."/>
            <person name="Henrissat B."/>
            <person name="Riley R."/>
            <person name="Ahrendt S."/>
            <person name="Nagy L.G."/>
            <person name="Grigoriev I.V."/>
            <person name="Martin F."/>
            <person name="Rosso M.N."/>
        </authorList>
    </citation>
    <scope>NUCLEOTIDE SEQUENCE [LARGE SCALE GENOMIC DNA]</scope>
    <source>
        <strain evidence="12 13">CIRM-BRFM 1785</strain>
    </source>
</reference>
<keyword evidence="13" id="KW-1185">Reference proteome</keyword>
<keyword evidence="5 10" id="KW-0378">Hydrolase</keyword>
<evidence type="ECO:0000313" key="13">
    <source>
        <dbReference type="Proteomes" id="UP000814176"/>
    </source>
</evidence>
<evidence type="ECO:0000256" key="2">
    <source>
        <dbReference type="ARBA" id="ARBA00004922"/>
    </source>
</evidence>
<keyword evidence="6" id="KW-0106">Calcium</keyword>
<keyword evidence="11" id="KW-1133">Transmembrane helix</keyword>
<comment type="catalytic activity">
    <reaction evidence="8">
        <text>N(4)-(alpha-D-Man-(1-&gt;2)-alpha-D-Man-(1-&gt;2)-alpha-D-Man-(1-&gt;3)-[alpha-D-Man-(1-&gt;3)-[alpha-D-Man-(1-&gt;2)-alpha-D-Man-(1-&gt;6)]-alpha-D-Man-(1-&gt;6)]-beta-D-Man-(1-&gt;4)-beta-D-GlcNAc-(1-&gt;4)-beta-D-GlcNAc)-L-asparaginyl-[protein] (N-glucan mannose isomer 8A1,2,3B1,3) + 3 H2O = N(4)-(alpha-D-Man-(1-&gt;3)-[alpha-D-Man-(1-&gt;3)-[alpha-D-Man-(1-&gt;6)]-alpha-D-Man-(1-&gt;6)]-beta-D-Man-(1-&gt;4)-beta-D-GlcNAc-(1-&gt;4)-beta-D-GlcNAc)-L-asparaginyl-[protein] (N-glucan mannose isomer 5A1,2) + 3 beta-D-mannose</text>
        <dbReference type="Rhea" id="RHEA:56028"/>
        <dbReference type="Rhea" id="RHEA-COMP:14358"/>
        <dbReference type="Rhea" id="RHEA-COMP:14367"/>
        <dbReference type="ChEBI" id="CHEBI:15377"/>
        <dbReference type="ChEBI" id="CHEBI:28563"/>
        <dbReference type="ChEBI" id="CHEBI:59087"/>
        <dbReference type="ChEBI" id="CHEBI:60628"/>
        <dbReference type="EC" id="3.2.1.113"/>
    </reaction>
</comment>
<comment type="catalytic activity">
    <reaction evidence="9">
        <text>N(4)-(alpha-D-Man-(1-&gt;2)-alpha-D-Man-(1-&gt;2)-alpha-D-Man-(1-&gt;3)-[alpha-D-Man-(1-&gt;2)-alpha-D-Man-(1-&gt;3)-[alpha-D-Man-(1-&gt;2)-alpha-D-Man-(1-&gt;6)]-alpha-D-Man-(1-&gt;6)]-beta-D-Man-(1-&gt;4)-beta-D-GlcNAc-(1-&gt;4)-beta-D-GlcNAc)-L-asparaginyl-[protein] (N-glucan mannose isomer 9A1,2,3B1,2,3) + 4 H2O = N(4)-(alpha-D-Man-(1-&gt;3)-[alpha-D-Man-(1-&gt;3)-[alpha-D-Man-(1-&gt;6)]-alpha-D-Man-(1-&gt;6)]-beta-D-Man-(1-&gt;4)-beta-D-GlcNAc-(1-&gt;4)-beta-D-GlcNAc)-L-asparaginyl-[protein] (N-glucan mannose isomer 5A1,2) + 4 beta-D-mannose</text>
        <dbReference type="Rhea" id="RHEA:56008"/>
        <dbReference type="Rhea" id="RHEA-COMP:14356"/>
        <dbReference type="Rhea" id="RHEA-COMP:14367"/>
        <dbReference type="ChEBI" id="CHEBI:15377"/>
        <dbReference type="ChEBI" id="CHEBI:28563"/>
        <dbReference type="ChEBI" id="CHEBI:59087"/>
        <dbReference type="ChEBI" id="CHEBI:139493"/>
        <dbReference type="EC" id="3.2.1.113"/>
    </reaction>
</comment>
<dbReference type="EC" id="3.2.1.-" evidence="10"/>
<comment type="pathway">
    <text evidence="2">Protein modification; protein glycosylation.</text>
</comment>
<evidence type="ECO:0000256" key="7">
    <source>
        <dbReference type="ARBA" id="ARBA00023157"/>
    </source>
</evidence>
<keyword evidence="7" id="KW-1015">Disulfide bond</keyword>
<proteinExistence type="inferred from homology"/>
<keyword evidence="11" id="KW-0472">Membrane</keyword>
<sequence length="617" mass="69893">MLPRMFHACVEYCRARRLTGRHLLFATIGCVFVITLYYSTLQNTVSSSEIWRTIRPVSTTPPHVWKQRAEAVKNAFRHAYNGYERHAKPHDELRPLTNGTKDNFNGWGVSLFDSLDTMIMMGLNDEFARALPVVSRATFETNAPVTNRHVGYAPFFETVIRYLGGLLSAYALSREPLLLQRADDLGRMLSPAFDTPSGFPAFGVDTVTGETVGGASGVLAEIATCQVEYAYLALLTGNKMYWENADVVMKGLWKANVTRLGGMLPRRWNLATGNPGDEFLSVGAAADSAHEYLLKQYLLTGKQDKEALQLYLRATNHIFTHMLYLSEARDLLYVTDTNRNFIPSHNFEHLSCFLPGLLALGADQLDLSLDDLDYETLGPVGQQSYDILRNYDLRALHRWAAEGLATTCWLLYEEQPSGLGPDVVHFQPKVGEWPARGSPPDHTGKLWVEGLEKWRRGGARGYPPGLGEKKPVRLTRDEIGSAKLRALRVPERDYVLTRSEYFLRPETLESIYLMWRSTGDPIWRERGWSIFEAIERETKTASGYASSKNILLSPTLLDDDMPSYFLAETLKYLYLLFHDEDLVPLDRWVFNTEAHPLPVFSWSSWERNKFGIPEPSS</sequence>
<keyword evidence="10" id="KW-0326">Glycosidase</keyword>
<dbReference type="EMBL" id="JADCUA010000005">
    <property type="protein sequence ID" value="KAH9839937.1"/>
    <property type="molecule type" value="Genomic_DNA"/>
</dbReference>
<dbReference type="PANTHER" id="PTHR11742">
    <property type="entry name" value="MANNOSYL-OLIGOSACCHARIDE ALPHA-1,2-MANNOSIDASE-RELATED"/>
    <property type="match status" value="1"/>
</dbReference>
<dbReference type="PRINTS" id="PR00747">
    <property type="entry name" value="GLYHDRLASE47"/>
</dbReference>
<dbReference type="Pfam" id="PF01532">
    <property type="entry name" value="Glyco_hydro_47"/>
    <property type="match status" value="1"/>
</dbReference>
<evidence type="ECO:0000256" key="1">
    <source>
        <dbReference type="ARBA" id="ARBA00001913"/>
    </source>
</evidence>
<evidence type="ECO:0000256" key="3">
    <source>
        <dbReference type="ARBA" id="ARBA00007658"/>
    </source>
</evidence>
<evidence type="ECO:0000256" key="10">
    <source>
        <dbReference type="RuleBase" id="RU361193"/>
    </source>
</evidence>
<accession>A0ABQ8KNE8</accession>
<evidence type="ECO:0000256" key="4">
    <source>
        <dbReference type="ARBA" id="ARBA00022723"/>
    </source>
</evidence>
<comment type="similarity">
    <text evidence="3 10">Belongs to the glycosyl hydrolase 47 family.</text>
</comment>
<feature type="transmembrane region" description="Helical" evidence="11">
    <location>
        <begin position="21"/>
        <end position="39"/>
    </location>
</feature>
<dbReference type="RefSeq" id="XP_047781587.1">
    <property type="nucleotide sequence ID" value="XM_047918743.1"/>
</dbReference>
<evidence type="ECO:0000256" key="8">
    <source>
        <dbReference type="ARBA" id="ARBA00047669"/>
    </source>
</evidence>
<dbReference type="GO" id="GO:0016787">
    <property type="term" value="F:hydrolase activity"/>
    <property type="evidence" value="ECO:0007669"/>
    <property type="project" value="UniProtKB-KW"/>
</dbReference>
<dbReference type="GeneID" id="71999475"/>
<organism evidence="12 13">
    <name type="scientific">Rhodofomes roseus</name>
    <dbReference type="NCBI Taxonomy" id="34475"/>
    <lineage>
        <taxon>Eukaryota</taxon>
        <taxon>Fungi</taxon>
        <taxon>Dikarya</taxon>
        <taxon>Basidiomycota</taxon>
        <taxon>Agaricomycotina</taxon>
        <taxon>Agaricomycetes</taxon>
        <taxon>Polyporales</taxon>
        <taxon>Rhodofomes</taxon>
    </lineage>
</organism>
<keyword evidence="11" id="KW-0812">Transmembrane</keyword>
<keyword evidence="4" id="KW-0479">Metal-binding</keyword>
<dbReference type="Gene3D" id="1.50.10.10">
    <property type="match status" value="1"/>
</dbReference>
<evidence type="ECO:0000256" key="6">
    <source>
        <dbReference type="ARBA" id="ARBA00022837"/>
    </source>
</evidence>
<dbReference type="InterPro" id="IPR001382">
    <property type="entry name" value="Glyco_hydro_47"/>
</dbReference>
<dbReference type="InterPro" id="IPR012341">
    <property type="entry name" value="6hp_glycosidase-like_sf"/>
</dbReference>
<evidence type="ECO:0000313" key="12">
    <source>
        <dbReference type="EMBL" id="KAH9839937.1"/>
    </source>
</evidence>